<evidence type="ECO:0000313" key="2">
    <source>
        <dbReference type="EMBL" id="QNN60504.1"/>
    </source>
</evidence>
<sequence length="94" mass="10441">MGTFFDLNWLIIVVTALILVGGYFAQSKKEFISKTLKIEPKSFYIIIGGLGLILAIVNYLAVTVFGSWKAMFITAGIVAVVVIGLLYYFKNKKK</sequence>
<dbReference type="Proteomes" id="UP000515928">
    <property type="component" value="Chromosome"/>
</dbReference>
<evidence type="ECO:0000313" key="3">
    <source>
        <dbReference type="Proteomes" id="UP000515928"/>
    </source>
</evidence>
<feature type="transmembrane region" description="Helical" evidence="1">
    <location>
        <begin position="6"/>
        <end position="24"/>
    </location>
</feature>
<dbReference type="KEGG" id="eio:H9L01_09040"/>
<accession>A0A7G9RY29</accession>
<keyword evidence="1" id="KW-1133">Transmembrane helix</keyword>
<feature type="transmembrane region" description="Helical" evidence="1">
    <location>
        <begin position="44"/>
        <end position="62"/>
    </location>
</feature>
<organism evidence="2 3">
    <name type="scientific">Erysipelothrix inopinata</name>
    <dbReference type="NCBI Taxonomy" id="225084"/>
    <lineage>
        <taxon>Bacteria</taxon>
        <taxon>Bacillati</taxon>
        <taxon>Bacillota</taxon>
        <taxon>Erysipelotrichia</taxon>
        <taxon>Erysipelotrichales</taxon>
        <taxon>Erysipelotrichaceae</taxon>
        <taxon>Erysipelothrix</taxon>
    </lineage>
</organism>
<keyword evidence="1" id="KW-0812">Transmembrane</keyword>
<name>A0A7G9RY29_9FIRM</name>
<gene>
    <name evidence="2" type="ORF">H9L01_09040</name>
</gene>
<evidence type="ECO:0000256" key="1">
    <source>
        <dbReference type="SAM" id="Phobius"/>
    </source>
</evidence>
<proteinExistence type="predicted"/>
<dbReference type="AlphaFoldDB" id="A0A7G9RY29"/>
<reference evidence="2 3" key="1">
    <citation type="submission" date="2020-08" db="EMBL/GenBank/DDBJ databases">
        <title>Genome sequence of Erysipelothrix inopinata DSM 15511T.</title>
        <authorList>
            <person name="Hyun D.-W."/>
            <person name="Bae J.-W."/>
        </authorList>
    </citation>
    <scope>NUCLEOTIDE SEQUENCE [LARGE SCALE GENOMIC DNA]</scope>
    <source>
        <strain evidence="2 3">DSM 15511</strain>
    </source>
</reference>
<dbReference type="EMBL" id="CP060715">
    <property type="protein sequence ID" value="QNN60504.1"/>
    <property type="molecule type" value="Genomic_DNA"/>
</dbReference>
<dbReference type="RefSeq" id="WP_187533632.1">
    <property type="nucleotide sequence ID" value="NZ_CBCSHU010000010.1"/>
</dbReference>
<keyword evidence="3" id="KW-1185">Reference proteome</keyword>
<protein>
    <submittedName>
        <fullName evidence="2">MFS transporter</fullName>
    </submittedName>
</protein>
<feature type="transmembrane region" description="Helical" evidence="1">
    <location>
        <begin position="68"/>
        <end position="89"/>
    </location>
</feature>
<keyword evidence="1" id="KW-0472">Membrane</keyword>